<name>A0ABW1MVY3_9GAMM</name>
<dbReference type="RefSeq" id="WP_262088698.1">
    <property type="nucleotide sequence ID" value="NZ_JBFLAA010000001.1"/>
</dbReference>
<feature type="region of interest" description="Disordered" evidence="1">
    <location>
        <begin position="53"/>
        <end position="83"/>
    </location>
</feature>
<proteinExistence type="predicted"/>
<keyword evidence="3" id="KW-1185">Reference proteome</keyword>
<reference evidence="2 3" key="1">
    <citation type="submission" date="2024-09" db="EMBL/GenBank/DDBJ databases">
        <title>Whole genome analysis of Stenotrophomonas geniculata MK-1, and its biological control impact on peanut foliage fungus diseases.</title>
        <authorList>
            <person name="Ahsan T."/>
        </authorList>
    </citation>
    <scope>NUCLEOTIDE SEQUENCE [LARGE SCALE GENOMIC DNA]</scope>
    <source>
        <strain evidence="2 3">MK-1</strain>
    </source>
</reference>
<gene>
    <name evidence="2" type="ORF">ACFLLB_00410</name>
</gene>
<sequence>MAGVLKQSPELRAKYAQMLALLRSHSLERSFVLSGPAGGGQFGARLGDDGRFLGPLDGDMVTPVQKPRHDAGGTDGDGRNSRQ</sequence>
<accession>A0ABW1MVY3</accession>
<evidence type="ECO:0000313" key="2">
    <source>
        <dbReference type="EMBL" id="MFC6068026.1"/>
    </source>
</evidence>
<comment type="caution">
    <text evidence="2">The sequence shown here is derived from an EMBL/GenBank/DDBJ whole genome shotgun (WGS) entry which is preliminary data.</text>
</comment>
<feature type="compositionally biased region" description="Basic and acidic residues" evidence="1">
    <location>
        <begin position="67"/>
        <end position="83"/>
    </location>
</feature>
<organism evidence="2 3">
    <name type="scientific">Stenotrophomonas geniculata</name>
    <dbReference type="NCBI Taxonomy" id="86188"/>
    <lineage>
        <taxon>Bacteria</taxon>
        <taxon>Pseudomonadati</taxon>
        <taxon>Pseudomonadota</taxon>
        <taxon>Gammaproteobacteria</taxon>
        <taxon>Lysobacterales</taxon>
        <taxon>Lysobacteraceae</taxon>
        <taxon>Stenotrophomonas</taxon>
    </lineage>
</organism>
<evidence type="ECO:0000256" key="1">
    <source>
        <dbReference type="SAM" id="MobiDB-lite"/>
    </source>
</evidence>
<dbReference type="EMBL" id="JBHRFL010000001">
    <property type="protein sequence ID" value="MFC6068026.1"/>
    <property type="molecule type" value="Genomic_DNA"/>
</dbReference>
<evidence type="ECO:0000313" key="3">
    <source>
        <dbReference type="Proteomes" id="UP001596115"/>
    </source>
</evidence>
<protein>
    <submittedName>
        <fullName evidence="2">Uncharacterized protein</fullName>
    </submittedName>
</protein>
<dbReference type="Proteomes" id="UP001596115">
    <property type="component" value="Unassembled WGS sequence"/>
</dbReference>